<dbReference type="RefSeq" id="WP_147341280.1">
    <property type="nucleotide sequence ID" value="NZ_QURH01000403.1"/>
</dbReference>
<dbReference type="PANTHER" id="PTHR35807">
    <property type="entry name" value="TRANSCRIPTIONAL REGULATOR REDD-RELATED"/>
    <property type="match status" value="1"/>
</dbReference>
<dbReference type="CDD" id="cd15831">
    <property type="entry name" value="BTAD"/>
    <property type="match status" value="1"/>
</dbReference>
<dbReference type="EMBL" id="QURH01000403">
    <property type="protein sequence ID" value="RFU39334.1"/>
    <property type="molecule type" value="Genomic_DNA"/>
</dbReference>
<evidence type="ECO:0000256" key="1">
    <source>
        <dbReference type="ARBA" id="ARBA00023015"/>
    </source>
</evidence>
<keyword evidence="2" id="KW-0804">Transcription</keyword>
<evidence type="ECO:0000256" key="2">
    <source>
        <dbReference type="ARBA" id="ARBA00023163"/>
    </source>
</evidence>
<evidence type="ECO:0000313" key="5">
    <source>
        <dbReference type="EMBL" id="RFU39334.1"/>
    </source>
</evidence>
<dbReference type="InterPro" id="IPR005158">
    <property type="entry name" value="BTAD"/>
</dbReference>
<dbReference type="InterPro" id="IPR051677">
    <property type="entry name" value="AfsR-DnrI-RedD_regulator"/>
</dbReference>
<protein>
    <recommendedName>
        <fullName evidence="4">Bacterial transcriptional activator domain-containing protein</fullName>
    </recommendedName>
</protein>
<dbReference type="Proteomes" id="UP000261811">
    <property type="component" value="Unassembled WGS sequence"/>
</dbReference>
<evidence type="ECO:0000256" key="3">
    <source>
        <dbReference type="SAM" id="MobiDB-lite"/>
    </source>
</evidence>
<dbReference type="Pfam" id="PF03704">
    <property type="entry name" value="BTAD"/>
    <property type="match status" value="1"/>
</dbReference>
<comment type="caution">
    <text evidence="5">The sequence shown here is derived from an EMBL/GenBank/DDBJ whole genome shotgun (WGS) entry which is preliminary data.</text>
</comment>
<reference evidence="5 6" key="1">
    <citation type="submission" date="2018-08" db="EMBL/GenBank/DDBJ databases">
        <title>Actinomadura jelena sp. nov., a novel Actinomycete isolated from soil in Chad.</title>
        <authorList>
            <person name="Shi L."/>
        </authorList>
    </citation>
    <scope>NUCLEOTIDE SEQUENCE [LARGE SCALE GENOMIC DNA]</scope>
    <source>
        <strain evidence="5 6">NEAU-G17</strain>
    </source>
</reference>
<accession>A0A372JHJ3</accession>
<sequence length="257" mass="26981">RRLAAERRAEAMLGLGAAAEAVPDLEAHVAADPLREDAWRLLALALYRSGRQGDALGALRRARDVLTEQLGVDPGPALRGLEADILAQAPHLDAPQPQNTHPSRPHEAQAAKPRSEEAARSSQDEQGPRASVAEQPTTRPEADSARSRVGPKAGRTGTLRLVPPDAETFFGRDAETARLLDAAGRAAAGRFQVALVGGEAGIGKTALVERIARRLAADGWRVAWGRSEEAGGAPAAWSWAEILRALAAGTPPDAALA</sequence>
<keyword evidence="6" id="KW-1185">Reference proteome</keyword>
<dbReference type="Gene3D" id="3.40.50.300">
    <property type="entry name" value="P-loop containing nucleotide triphosphate hydrolases"/>
    <property type="match status" value="1"/>
</dbReference>
<dbReference type="GO" id="GO:0006355">
    <property type="term" value="P:regulation of DNA-templated transcription"/>
    <property type="evidence" value="ECO:0007669"/>
    <property type="project" value="TreeGrafter"/>
</dbReference>
<dbReference type="Gene3D" id="1.25.40.10">
    <property type="entry name" value="Tetratricopeptide repeat domain"/>
    <property type="match status" value="1"/>
</dbReference>
<keyword evidence="1" id="KW-0805">Transcription regulation</keyword>
<feature type="domain" description="Bacterial transcriptional activator" evidence="4">
    <location>
        <begin position="1"/>
        <end position="86"/>
    </location>
</feature>
<feature type="compositionally biased region" description="Basic and acidic residues" evidence="3">
    <location>
        <begin position="104"/>
        <end position="127"/>
    </location>
</feature>
<feature type="region of interest" description="Disordered" evidence="3">
    <location>
        <begin position="92"/>
        <end position="160"/>
    </location>
</feature>
<evidence type="ECO:0000259" key="4">
    <source>
        <dbReference type="SMART" id="SM01043"/>
    </source>
</evidence>
<dbReference type="GO" id="GO:0003677">
    <property type="term" value="F:DNA binding"/>
    <property type="evidence" value="ECO:0007669"/>
    <property type="project" value="TreeGrafter"/>
</dbReference>
<dbReference type="InterPro" id="IPR011990">
    <property type="entry name" value="TPR-like_helical_dom_sf"/>
</dbReference>
<dbReference type="InterPro" id="IPR027417">
    <property type="entry name" value="P-loop_NTPase"/>
</dbReference>
<dbReference type="SUPFAM" id="SSF52540">
    <property type="entry name" value="P-loop containing nucleoside triphosphate hydrolases"/>
    <property type="match status" value="1"/>
</dbReference>
<dbReference type="Pfam" id="PF13191">
    <property type="entry name" value="AAA_16"/>
    <property type="match status" value="1"/>
</dbReference>
<dbReference type="OrthoDB" id="134712at2"/>
<dbReference type="CDD" id="cd01983">
    <property type="entry name" value="SIMIBI"/>
    <property type="match status" value="1"/>
</dbReference>
<dbReference type="SMART" id="SM01043">
    <property type="entry name" value="BTAD"/>
    <property type="match status" value="1"/>
</dbReference>
<organism evidence="5 6">
    <name type="scientific">Actinomadura logoneensis</name>
    <dbReference type="NCBI Taxonomy" id="2293572"/>
    <lineage>
        <taxon>Bacteria</taxon>
        <taxon>Bacillati</taxon>
        <taxon>Actinomycetota</taxon>
        <taxon>Actinomycetes</taxon>
        <taxon>Streptosporangiales</taxon>
        <taxon>Thermomonosporaceae</taxon>
        <taxon>Actinomadura</taxon>
    </lineage>
</organism>
<dbReference type="PANTHER" id="PTHR35807:SF1">
    <property type="entry name" value="TRANSCRIPTIONAL REGULATOR REDD"/>
    <property type="match status" value="1"/>
</dbReference>
<proteinExistence type="predicted"/>
<evidence type="ECO:0000313" key="6">
    <source>
        <dbReference type="Proteomes" id="UP000261811"/>
    </source>
</evidence>
<dbReference type="SUPFAM" id="SSF48452">
    <property type="entry name" value="TPR-like"/>
    <property type="match status" value="1"/>
</dbReference>
<feature type="non-terminal residue" evidence="5">
    <location>
        <position position="257"/>
    </location>
</feature>
<gene>
    <name evidence="5" type="ORF">DZF91_22960</name>
</gene>
<name>A0A372JHJ3_9ACTN</name>
<dbReference type="AlphaFoldDB" id="A0A372JHJ3"/>
<feature type="non-terminal residue" evidence="5">
    <location>
        <position position="1"/>
    </location>
</feature>
<dbReference type="InterPro" id="IPR041664">
    <property type="entry name" value="AAA_16"/>
</dbReference>